<dbReference type="AlphaFoldDB" id="A0A2T0A4P8"/>
<keyword evidence="2" id="KW-0472">Membrane</keyword>
<accession>A0A2T0A4P8</accession>
<dbReference type="Gene3D" id="2.60.40.1210">
    <property type="entry name" value="Cellobiose dehydrogenase, cytochrome domain"/>
    <property type="match status" value="1"/>
</dbReference>
<feature type="compositionally biased region" description="Basic residues" evidence="1">
    <location>
        <begin position="389"/>
        <end position="402"/>
    </location>
</feature>
<evidence type="ECO:0000256" key="2">
    <source>
        <dbReference type="SAM" id="Phobius"/>
    </source>
</evidence>
<dbReference type="Proteomes" id="UP000239560">
    <property type="component" value="Unassembled WGS sequence"/>
</dbReference>
<evidence type="ECO:0008006" key="5">
    <source>
        <dbReference type="Google" id="ProtNLM"/>
    </source>
</evidence>
<organism evidence="3 4">
    <name type="scientific">Rhodotorula toruloides</name>
    <name type="common">Yeast</name>
    <name type="synonym">Rhodosporidium toruloides</name>
    <dbReference type="NCBI Taxonomy" id="5286"/>
    <lineage>
        <taxon>Eukaryota</taxon>
        <taxon>Fungi</taxon>
        <taxon>Dikarya</taxon>
        <taxon>Basidiomycota</taxon>
        <taxon>Pucciniomycotina</taxon>
        <taxon>Microbotryomycetes</taxon>
        <taxon>Sporidiobolales</taxon>
        <taxon>Sporidiobolaceae</taxon>
        <taxon>Rhodotorula</taxon>
    </lineage>
</organism>
<feature type="compositionally biased region" description="Basic residues" evidence="1">
    <location>
        <begin position="361"/>
        <end position="376"/>
    </location>
</feature>
<evidence type="ECO:0000313" key="3">
    <source>
        <dbReference type="EMBL" id="PRQ72994.1"/>
    </source>
</evidence>
<feature type="transmembrane region" description="Helical" evidence="2">
    <location>
        <begin position="310"/>
        <end position="332"/>
    </location>
</feature>
<proteinExistence type="predicted"/>
<dbReference type="EMBL" id="LCTV02000008">
    <property type="protein sequence ID" value="PRQ72994.1"/>
    <property type="molecule type" value="Genomic_DNA"/>
</dbReference>
<reference evidence="3 4" key="1">
    <citation type="journal article" date="2018" name="Elife">
        <title>Functional genomics of lipid metabolism in the oleaginous yeast Rhodosporidium toruloides.</title>
        <authorList>
            <person name="Coradetti S.T."/>
            <person name="Pinel D."/>
            <person name="Geiselman G."/>
            <person name="Ito M."/>
            <person name="Mondo S."/>
            <person name="Reilly M.C."/>
            <person name="Cheng Y.F."/>
            <person name="Bauer S."/>
            <person name="Grigoriev I."/>
            <person name="Gladden J.M."/>
            <person name="Simmons B.A."/>
            <person name="Brem R."/>
            <person name="Arkin A.P."/>
            <person name="Skerker J.M."/>
        </authorList>
    </citation>
    <scope>NUCLEOTIDE SEQUENCE [LARGE SCALE GENOMIC DNA]</scope>
    <source>
        <strain evidence="3 4">NBRC 0880</strain>
    </source>
</reference>
<keyword evidence="2" id="KW-0812">Transmembrane</keyword>
<dbReference type="PANTHER" id="PTHR47797">
    <property type="entry name" value="DEHYDROGENASE, PUTATIVE (AFU_ORTHOLOGUE AFUA_8G05805)-RELATED"/>
    <property type="match status" value="1"/>
</dbReference>
<feature type="region of interest" description="Disordered" evidence="1">
    <location>
        <begin position="354"/>
        <end position="454"/>
    </location>
</feature>
<dbReference type="OrthoDB" id="19261at2759"/>
<protein>
    <recommendedName>
        <fullName evidence="5">DOMON domain-containing protein</fullName>
    </recommendedName>
</protein>
<keyword evidence="2" id="KW-1133">Transmembrane helix</keyword>
<evidence type="ECO:0000313" key="4">
    <source>
        <dbReference type="Proteomes" id="UP000239560"/>
    </source>
</evidence>
<gene>
    <name evidence="3" type="ORF">AAT19DRAFT_15747</name>
</gene>
<dbReference type="PANTHER" id="PTHR47797:SF3">
    <property type="entry name" value="CYTOCHROME B561 DOMAIN-CONTAINING PROTEIN"/>
    <property type="match status" value="1"/>
</dbReference>
<dbReference type="SUPFAM" id="SSF49344">
    <property type="entry name" value="CBD9-like"/>
    <property type="match status" value="1"/>
</dbReference>
<sequence length="586" mass="63382">MSPSSPNPVARVSQASFAAQGMIEVEAVLHFNCRPPRFRRLSLSFSSPPLAATMLLKLAVWLAAMAATAVALSQADIDAVFPSSASLTGQTIPLGPFVFTLVLNSTHALYALNATSTAPSSVGWMSVGQGSRMSNADYIIAWPSVSSSAVNWTLSHRLPSGGDSHSVPSLASSSSSRSTADFYTLVPALTTTQTSASYASVAWIRERTPPSTYPTTGSVSSSTLEQSKTSFIYGAASKNPKTTNEGTTSLAQHNLVRQSSPRLLQAQLADLHLAQGYGTTSLDLAATFNATVSQQIASGNGPVTSRTVVLAAHAVAGALAFAFISPAAVFIARLGRDWFAWYRPHLILGRASRVAPTRDARPRRRDLRTRRVRYNRRFLPGRPPAPRHDRLRSRARPRRARLARTPQAPSPTYRRPTLPPPSHRHARHPPPLLSLAPPRPHLRRHPHPRPRLGANLERVGSRMGRNERCEGHPARRQSRLLGRTRHLARALRGRVGTGHRDGSQEGRTQGCCLAGREQVDQRVGQSDSDAAGRPAGRVWACQDGSRRDLDAAEAAQLAIDTLHRGLLLPVDPAVFTISLLVLLLVM</sequence>
<feature type="compositionally biased region" description="Basic residues" evidence="1">
    <location>
        <begin position="440"/>
        <end position="450"/>
    </location>
</feature>
<comment type="caution">
    <text evidence="3">The sequence shown here is derived from an EMBL/GenBank/DDBJ whole genome shotgun (WGS) entry which is preliminary data.</text>
</comment>
<evidence type="ECO:0000256" key="1">
    <source>
        <dbReference type="SAM" id="MobiDB-lite"/>
    </source>
</evidence>
<name>A0A2T0A4P8_RHOTO</name>